<keyword evidence="1 2" id="KW-0812">Transmembrane</keyword>
<proteinExistence type="predicted"/>
<protein>
    <submittedName>
        <fullName evidence="2">Putative transmembrane protein (PGPGW)</fullName>
    </submittedName>
</protein>
<dbReference type="RefSeq" id="WP_073037517.1">
    <property type="nucleotide sequence ID" value="NZ_FQVB01000008.1"/>
</dbReference>
<feature type="transmembrane region" description="Helical" evidence="1">
    <location>
        <begin position="12"/>
        <end position="39"/>
    </location>
</feature>
<dbReference type="STRING" id="1121391.SAMN02745206_00978"/>
<evidence type="ECO:0000313" key="2">
    <source>
        <dbReference type="EMBL" id="SHE88462.1"/>
    </source>
</evidence>
<keyword evidence="3" id="KW-1185">Reference proteome</keyword>
<dbReference type="EMBL" id="FQVB01000008">
    <property type="protein sequence ID" value="SHE88462.1"/>
    <property type="molecule type" value="Genomic_DNA"/>
</dbReference>
<evidence type="ECO:0000313" key="3">
    <source>
        <dbReference type="Proteomes" id="UP000184076"/>
    </source>
</evidence>
<keyword evidence="1" id="KW-1133">Transmembrane helix</keyword>
<reference evidence="3" key="1">
    <citation type="submission" date="2016-11" db="EMBL/GenBank/DDBJ databases">
        <authorList>
            <person name="Varghese N."/>
            <person name="Submissions S."/>
        </authorList>
    </citation>
    <scope>NUCLEOTIDE SEQUENCE [LARGE SCALE GENOMIC DNA]</scope>
    <source>
        <strain evidence="3">DSM 9756</strain>
    </source>
</reference>
<dbReference type="InterPro" id="IPR019099">
    <property type="entry name" value="Uncharacterised_PGPGW_TM"/>
</dbReference>
<keyword evidence="1" id="KW-0472">Membrane</keyword>
<dbReference type="OrthoDB" id="2990561at2"/>
<dbReference type="Proteomes" id="UP000184076">
    <property type="component" value="Unassembled WGS sequence"/>
</dbReference>
<organism evidence="2 3">
    <name type="scientific">Desulfacinum infernum DSM 9756</name>
    <dbReference type="NCBI Taxonomy" id="1121391"/>
    <lineage>
        <taxon>Bacteria</taxon>
        <taxon>Pseudomonadati</taxon>
        <taxon>Thermodesulfobacteriota</taxon>
        <taxon>Syntrophobacteria</taxon>
        <taxon>Syntrophobacterales</taxon>
        <taxon>Syntrophobacteraceae</taxon>
        <taxon>Desulfacinum</taxon>
    </lineage>
</organism>
<dbReference type="Pfam" id="PF09656">
    <property type="entry name" value="PGPGW"/>
    <property type="match status" value="1"/>
</dbReference>
<accession>A0A1M4X5J2</accession>
<sequence length="72" mass="8148">MKRTVRIVAGTLLLVLGVAGLFLPVLQGALFIALGLVVLGREIPWVARLLDRLAQRYPALDRWLQKSRQRRD</sequence>
<dbReference type="AlphaFoldDB" id="A0A1M4X5J2"/>
<gene>
    <name evidence="2" type="ORF">SAMN02745206_00978</name>
</gene>
<evidence type="ECO:0000256" key="1">
    <source>
        <dbReference type="SAM" id="Phobius"/>
    </source>
</evidence>
<name>A0A1M4X5J2_9BACT</name>